<evidence type="ECO:0000256" key="11">
    <source>
        <dbReference type="ARBA" id="ARBA00023160"/>
    </source>
</evidence>
<dbReference type="Pfam" id="PF04387">
    <property type="entry name" value="PTPLA"/>
    <property type="match status" value="1"/>
</dbReference>
<feature type="transmembrane region" description="Helical" evidence="13">
    <location>
        <begin position="149"/>
        <end position="167"/>
    </location>
</feature>
<comment type="pathway">
    <text evidence="2 13">Lipid metabolism; fatty acid biosynthesis.</text>
</comment>
<evidence type="ECO:0000256" key="1">
    <source>
        <dbReference type="ARBA" id="ARBA00004141"/>
    </source>
</evidence>
<keyword evidence="12 13" id="KW-0456">Lyase</keyword>
<comment type="similarity">
    <text evidence="3 13">Belongs to the very long-chain fatty acids dehydratase HACD family.</text>
</comment>
<sequence>MTKHRDHNNAHPAIRGYLVLYNAVQGIGWSLCLAACLSAAEKGPDRQSIFLAGSVYARWLQFAAFAEILHAGTGIVPSSPVTNFLQWLGRANALFMFAVGIPELQHLSCAPLMLIVWSLGEMIRYPWYGLQLLHACPAWLTWLRYNAFLLLYPTGVVSEMLLLWKGLPYLRSRDLYSIHMPNKYNFAWDYAIFIQIMLVLYPYLWWGNFSSLLRQRSKKLKAPVAAGGQRAAAAGKED</sequence>
<dbReference type="EMBL" id="FNXT01000183">
    <property type="protein sequence ID" value="SZX61894.1"/>
    <property type="molecule type" value="Genomic_DNA"/>
</dbReference>
<dbReference type="AlphaFoldDB" id="A0A383VBA6"/>
<gene>
    <name evidence="14" type="ORF">BQ4739_LOCUS2452</name>
</gene>
<evidence type="ECO:0000256" key="12">
    <source>
        <dbReference type="ARBA" id="ARBA00023239"/>
    </source>
</evidence>
<dbReference type="Proteomes" id="UP000256970">
    <property type="component" value="Unassembled WGS sequence"/>
</dbReference>
<dbReference type="GO" id="GO:0030497">
    <property type="term" value="P:fatty acid elongation"/>
    <property type="evidence" value="ECO:0007669"/>
    <property type="project" value="TreeGrafter"/>
</dbReference>
<protein>
    <recommendedName>
        <fullName evidence="4 13">Very-long-chain (3R)-3-hydroxyacyl-CoA dehydratase</fullName>
        <ecNumber evidence="4 13">4.2.1.134</ecNumber>
    </recommendedName>
</protein>
<evidence type="ECO:0000256" key="4">
    <source>
        <dbReference type="ARBA" id="ARBA00013122"/>
    </source>
</evidence>
<keyword evidence="10 13" id="KW-0472">Membrane</keyword>
<evidence type="ECO:0000256" key="7">
    <source>
        <dbReference type="ARBA" id="ARBA00022832"/>
    </source>
</evidence>
<keyword evidence="7 13" id="KW-0276">Fatty acid metabolism</keyword>
<dbReference type="GO" id="GO:0102158">
    <property type="term" value="F:very-long-chain (3R)-3-hydroxyacyl-CoA dehydratase activity"/>
    <property type="evidence" value="ECO:0007669"/>
    <property type="project" value="UniProtKB-EC"/>
</dbReference>
<name>A0A383VBA6_TETOB</name>
<dbReference type="PANTHER" id="PTHR11035:SF35">
    <property type="entry name" value="VERY-LONG-CHAIN (3R)-3-HYDROXYACYL-COA DEHYDRATASE"/>
    <property type="match status" value="1"/>
</dbReference>
<feature type="transmembrane region" description="Helical" evidence="13">
    <location>
        <begin position="187"/>
        <end position="206"/>
    </location>
</feature>
<dbReference type="UniPathway" id="UPA00094"/>
<evidence type="ECO:0000313" key="14">
    <source>
        <dbReference type="EMBL" id="SZX61894.1"/>
    </source>
</evidence>
<evidence type="ECO:0000256" key="5">
    <source>
        <dbReference type="ARBA" id="ARBA00022516"/>
    </source>
</evidence>
<evidence type="ECO:0000256" key="13">
    <source>
        <dbReference type="RuleBase" id="RU363109"/>
    </source>
</evidence>
<keyword evidence="8 13" id="KW-1133">Transmembrane helix</keyword>
<dbReference type="GO" id="GO:0042761">
    <property type="term" value="P:very long-chain fatty acid biosynthetic process"/>
    <property type="evidence" value="ECO:0007669"/>
    <property type="project" value="TreeGrafter"/>
</dbReference>
<evidence type="ECO:0000313" key="15">
    <source>
        <dbReference type="Proteomes" id="UP000256970"/>
    </source>
</evidence>
<evidence type="ECO:0000256" key="8">
    <source>
        <dbReference type="ARBA" id="ARBA00022989"/>
    </source>
</evidence>
<evidence type="ECO:0000256" key="9">
    <source>
        <dbReference type="ARBA" id="ARBA00023098"/>
    </source>
</evidence>
<comment type="catalytic activity">
    <reaction evidence="13">
        <text>a very-long-chain (3R)-3-hydroxyacyl-CoA = a very-long-chain (2E)-enoyl-CoA + H2O</text>
        <dbReference type="Rhea" id="RHEA:45812"/>
        <dbReference type="ChEBI" id="CHEBI:15377"/>
        <dbReference type="ChEBI" id="CHEBI:83728"/>
        <dbReference type="ChEBI" id="CHEBI:85440"/>
        <dbReference type="EC" id="4.2.1.134"/>
    </reaction>
</comment>
<comment type="subcellular location">
    <subcellularLocation>
        <location evidence="13">Endoplasmic reticulum membrane</location>
        <topology evidence="13">Multi-pass membrane protein</topology>
    </subcellularLocation>
    <subcellularLocation>
        <location evidence="1">Membrane</location>
        <topology evidence="1">Multi-pass membrane protein</topology>
    </subcellularLocation>
</comment>
<dbReference type="STRING" id="3088.A0A383VBA6"/>
<dbReference type="InterPro" id="IPR007482">
    <property type="entry name" value="Tyr_Pase-like_PTPLA"/>
</dbReference>
<dbReference type="EC" id="4.2.1.134" evidence="4 13"/>
<keyword evidence="15" id="KW-1185">Reference proteome</keyword>
<reference evidence="14 15" key="1">
    <citation type="submission" date="2016-10" db="EMBL/GenBank/DDBJ databases">
        <authorList>
            <person name="Cai Z."/>
        </authorList>
    </citation>
    <scope>NUCLEOTIDE SEQUENCE [LARGE SCALE GENOMIC DNA]</scope>
</reference>
<dbReference type="GO" id="GO:0005789">
    <property type="term" value="C:endoplasmic reticulum membrane"/>
    <property type="evidence" value="ECO:0007669"/>
    <property type="project" value="UniProtKB-SubCell"/>
</dbReference>
<evidence type="ECO:0000256" key="3">
    <source>
        <dbReference type="ARBA" id="ARBA00007811"/>
    </source>
</evidence>
<evidence type="ECO:0000256" key="2">
    <source>
        <dbReference type="ARBA" id="ARBA00005194"/>
    </source>
</evidence>
<dbReference type="GO" id="GO:0030148">
    <property type="term" value="P:sphingolipid biosynthetic process"/>
    <property type="evidence" value="ECO:0007669"/>
    <property type="project" value="TreeGrafter"/>
</dbReference>
<organism evidence="14 15">
    <name type="scientific">Tetradesmus obliquus</name>
    <name type="common">Green alga</name>
    <name type="synonym">Acutodesmus obliquus</name>
    <dbReference type="NCBI Taxonomy" id="3088"/>
    <lineage>
        <taxon>Eukaryota</taxon>
        <taxon>Viridiplantae</taxon>
        <taxon>Chlorophyta</taxon>
        <taxon>core chlorophytes</taxon>
        <taxon>Chlorophyceae</taxon>
        <taxon>CS clade</taxon>
        <taxon>Sphaeropleales</taxon>
        <taxon>Scenedesmaceae</taxon>
        <taxon>Tetradesmus</taxon>
    </lineage>
</organism>
<keyword evidence="6 13" id="KW-0812">Transmembrane</keyword>
<keyword evidence="9 13" id="KW-0443">Lipid metabolism</keyword>
<keyword evidence="5 13" id="KW-0444">Lipid biosynthesis</keyword>
<evidence type="ECO:0000256" key="10">
    <source>
        <dbReference type="ARBA" id="ARBA00023136"/>
    </source>
</evidence>
<keyword evidence="13" id="KW-0256">Endoplasmic reticulum</keyword>
<comment type="function">
    <text evidence="13">Catalyzes the third of the four reactions of the long-chain fatty acids elongation cycle. This endoplasmic reticulum-bound enzymatic process, allows the addition of two carbons to the chain of long- and very long-chain fatty acids/VLCFAs per cycle. This enzyme catalyzes the dehydration of the 3-hydroxyacyl-CoA intermediate into trans-2,3-enoyl-CoA, within each cycle of fatty acid elongation. Thereby, it participates to the production of VLCFAs of different chain lengths that are involved in multiple biological processes as precursors of membrane lipids and lipid mediators.</text>
</comment>
<accession>A0A383VBA6</accession>
<proteinExistence type="inferred from homology"/>
<evidence type="ECO:0000256" key="6">
    <source>
        <dbReference type="ARBA" id="ARBA00022692"/>
    </source>
</evidence>
<comment type="caution">
    <text evidence="13">Lacks conserved residue(s) required for the propagation of feature annotation.</text>
</comment>
<dbReference type="PANTHER" id="PTHR11035">
    <property type="entry name" value="VERY-LONG-CHAIN (3R)-3-HYDROXYACYL-COA DEHYDRATASE"/>
    <property type="match status" value="1"/>
</dbReference>
<keyword evidence="11 13" id="KW-0275">Fatty acid biosynthesis</keyword>